<evidence type="ECO:0000313" key="2">
    <source>
        <dbReference type="Proteomes" id="UP000233766"/>
    </source>
</evidence>
<name>A0A2N3VGA0_9NOCA</name>
<proteinExistence type="predicted"/>
<sequence>MSALSQNLMDRWITLAGLEAEQIGAGVVGRYNEPHRRYHTATHLAVMLAAIDELADAAADIDAVRYAAFFHDAIYAVARADNEERSADLGRDILESLGAAPELVEEVVRLVVLTRGHRPQPGDANGAVLCDADLVVLGGTPEEYAAYTTAIRAEYAHVPDDLFRAGRASVLRNLADQPRLFRTDLAYDRYEAIARANLAAELAELTADIG</sequence>
<comment type="caution">
    <text evidence="1">The sequence shown here is derived from an EMBL/GenBank/DDBJ whole genome shotgun (WGS) entry which is preliminary data.</text>
</comment>
<dbReference type="GO" id="GO:0016787">
    <property type="term" value="F:hydrolase activity"/>
    <property type="evidence" value="ECO:0007669"/>
    <property type="project" value="UniProtKB-KW"/>
</dbReference>
<dbReference type="Gene3D" id="1.10.3210.10">
    <property type="entry name" value="Hypothetical protein af1432"/>
    <property type="match status" value="1"/>
</dbReference>
<dbReference type="InterPro" id="IPR009218">
    <property type="entry name" value="HD_phosphohydro"/>
</dbReference>
<dbReference type="PANTHER" id="PTHR21174:SF0">
    <property type="entry name" value="HD PHOSPHOHYDROLASE FAMILY PROTEIN-RELATED"/>
    <property type="match status" value="1"/>
</dbReference>
<dbReference type="SUPFAM" id="SSF109604">
    <property type="entry name" value="HD-domain/PDEase-like"/>
    <property type="match status" value="1"/>
</dbReference>
<dbReference type="OrthoDB" id="9808993at2"/>
<organism evidence="1 2">
    <name type="scientific">Nocardia fluminea</name>
    <dbReference type="NCBI Taxonomy" id="134984"/>
    <lineage>
        <taxon>Bacteria</taxon>
        <taxon>Bacillati</taxon>
        <taxon>Actinomycetota</taxon>
        <taxon>Actinomycetes</taxon>
        <taxon>Mycobacteriales</taxon>
        <taxon>Nocardiaceae</taxon>
        <taxon>Nocardia</taxon>
    </lineage>
</organism>
<reference evidence="1 2" key="1">
    <citation type="submission" date="2017-12" db="EMBL/GenBank/DDBJ databases">
        <title>Sequencing the genomes of 1000 Actinobacteria strains.</title>
        <authorList>
            <person name="Klenk H.-P."/>
        </authorList>
    </citation>
    <scope>NUCLEOTIDE SEQUENCE [LARGE SCALE GENOMIC DNA]</scope>
    <source>
        <strain evidence="1 2">DSM 44489</strain>
    </source>
</reference>
<keyword evidence="1" id="KW-0378">Hydrolase</keyword>
<dbReference type="AlphaFoldDB" id="A0A2N3VGA0"/>
<dbReference type="Proteomes" id="UP000233766">
    <property type="component" value="Unassembled WGS sequence"/>
</dbReference>
<dbReference type="EMBL" id="PJMW01000002">
    <property type="protein sequence ID" value="PKV80650.1"/>
    <property type="molecule type" value="Genomic_DNA"/>
</dbReference>
<accession>A0A2N3VGA0</accession>
<dbReference type="PIRSF" id="PIRSF035170">
    <property type="entry name" value="HD_phosphohydro"/>
    <property type="match status" value="1"/>
</dbReference>
<dbReference type="RefSeq" id="WP_101466544.1">
    <property type="nucleotide sequence ID" value="NZ_PJMW01000002.1"/>
</dbReference>
<protein>
    <submittedName>
        <fullName evidence="1">Putative metal-dependent HD superfamily phosphohydrolase</fullName>
    </submittedName>
</protein>
<gene>
    <name evidence="1" type="ORF">ATK86_5083</name>
</gene>
<dbReference type="PANTHER" id="PTHR21174">
    <property type="match status" value="1"/>
</dbReference>
<evidence type="ECO:0000313" key="1">
    <source>
        <dbReference type="EMBL" id="PKV80650.1"/>
    </source>
</evidence>
<keyword evidence="2" id="KW-1185">Reference proteome</keyword>